<dbReference type="AlphaFoldDB" id="A0A4C1UMS5"/>
<evidence type="ECO:0000313" key="2">
    <source>
        <dbReference type="EMBL" id="GBP27397.1"/>
    </source>
</evidence>
<dbReference type="EMBL" id="BGZK01000192">
    <property type="protein sequence ID" value="GBP27397.1"/>
    <property type="molecule type" value="Genomic_DNA"/>
</dbReference>
<evidence type="ECO:0000256" key="1">
    <source>
        <dbReference type="SAM" id="MobiDB-lite"/>
    </source>
</evidence>
<feature type="region of interest" description="Disordered" evidence="1">
    <location>
        <begin position="1"/>
        <end position="52"/>
    </location>
</feature>
<accession>A0A4C1UMS5</accession>
<feature type="compositionally biased region" description="Polar residues" evidence="1">
    <location>
        <begin position="23"/>
        <end position="43"/>
    </location>
</feature>
<sequence length="103" mass="11837">MKFQRKNIDLDSIIQTQEDDAENPSSSTEITLSQDGASQPSQAKKSRKVAKEKPAKLNLCWKKKNLELNTEQLMFTGNKILGPDLLELDTPVQFFFFTYFHKI</sequence>
<comment type="caution">
    <text evidence="2">The sequence shown here is derived from an EMBL/GenBank/DDBJ whole genome shotgun (WGS) entry which is preliminary data.</text>
</comment>
<protein>
    <submittedName>
        <fullName evidence="2">Uncharacterized protein</fullName>
    </submittedName>
</protein>
<gene>
    <name evidence="2" type="ORF">EVAR_18874_1</name>
</gene>
<evidence type="ECO:0000313" key="3">
    <source>
        <dbReference type="Proteomes" id="UP000299102"/>
    </source>
</evidence>
<name>A0A4C1UMS5_EUMVA</name>
<organism evidence="2 3">
    <name type="scientific">Eumeta variegata</name>
    <name type="common">Bagworm moth</name>
    <name type="synonym">Eumeta japonica</name>
    <dbReference type="NCBI Taxonomy" id="151549"/>
    <lineage>
        <taxon>Eukaryota</taxon>
        <taxon>Metazoa</taxon>
        <taxon>Ecdysozoa</taxon>
        <taxon>Arthropoda</taxon>
        <taxon>Hexapoda</taxon>
        <taxon>Insecta</taxon>
        <taxon>Pterygota</taxon>
        <taxon>Neoptera</taxon>
        <taxon>Endopterygota</taxon>
        <taxon>Lepidoptera</taxon>
        <taxon>Glossata</taxon>
        <taxon>Ditrysia</taxon>
        <taxon>Tineoidea</taxon>
        <taxon>Psychidae</taxon>
        <taxon>Oiketicinae</taxon>
        <taxon>Eumeta</taxon>
    </lineage>
</organism>
<dbReference type="OrthoDB" id="122438at2759"/>
<proteinExistence type="predicted"/>
<keyword evidence="3" id="KW-1185">Reference proteome</keyword>
<reference evidence="2 3" key="1">
    <citation type="journal article" date="2019" name="Commun. Biol.">
        <title>The bagworm genome reveals a unique fibroin gene that provides high tensile strength.</title>
        <authorList>
            <person name="Kono N."/>
            <person name="Nakamura H."/>
            <person name="Ohtoshi R."/>
            <person name="Tomita M."/>
            <person name="Numata K."/>
            <person name="Arakawa K."/>
        </authorList>
    </citation>
    <scope>NUCLEOTIDE SEQUENCE [LARGE SCALE GENOMIC DNA]</scope>
</reference>
<dbReference type="Proteomes" id="UP000299102">
    <property type="component" value="Unassembled WGS sequence"/>
</dbReference>